<name>A0A0K2JGD6_SPIKU</name>
<reference evidence="2 3" key="1">
    <citation type="journal article" date="2015" name="Genome Announc.">
        <title>Complete Genome Sequence of Spiroplasma kunkelii Strain CR2-3x, Causal Agent of Corn Stunt Disease in Zea mays L.</title>
        <authorList>
            <person name="Davis R.E."/>
            <person name="Shao J."/>
            <person name="Dally E.L."/>
            <person name="Zhao Y."/>
            <person name="Gasparich G.E."/>
            <person name="Gaynor B.J."/>
            <person name="Athey J.C."/>
            <person name="Harrison N.A."/>
            <person name="Donofrio N."/>
        </authorList>
    </citation>
    <scope>NUCLEOTIDE SEQUENCE [LARGE SCALE GENOMIC DNA]</scope>
    <source>
        <strain evidence="2 3">CR2-3x</strain>
    </source>
</reference>
<evidence type="ECO:0000313" key="2">
    <source>
        <dbReference type="EMBL" id="ALA97654.1"/>
    </source>
</evidence>
<keyword evidence="1" id="KW-0812">Transmembrane</keyword>
<keyword evidence="3" id="KW-1185">Reference proteome</keyword>
<keyword evidence="1" id="KW-0472">Membrane</keyword>
<dbReference type="KEGG" id="skn:SKUN_00763"/>
<evidence type="ECO:0000313" key="3">
    <source>
        <dbReference type="Proteomes" id="UP000062963"/>
    </source>
</evidence>
<protein>
    <submittedName>
        <fullName evidence="2">Uncharacterized protein</fullName>
    </submittedName>
</protein>
<accession>A0A0K2JGD6</accession>
<feature type="transmembrane region" description="Helical" evidence="1">
    <location>
        <begin position="12"/>
        <end position="34"/>
    </location>
</feature>
<organism evidence="2 3">
    <name type="scientific">Spiroplasma kunkelii CR2-3x</name>
    <dbReference type="NCBI Taxonomy" id="273035"/>
    <lineage>
        <taxon>Bacteria</taxon>
        <taxon>Bacillati</taxon>
        <taxon>Mycoplasmatota</taxon>
        <taxon>Mollicutes</taxon>
        <taxon>Entomoplasmatales</taxon>
        <taxon>Spiroplasmataceae</taxon>
        <taxon>Spiroplasma</taxon>
    </lineage>
</organism>
<sequence>MANKDEKKFYKTSFFICSSFIFGPLGALISWLILKFQKNKKLKNKQNEEQLLENLALLKNNNLENDDSKEKINNQKLVEFYKNILAEFDTLFSKQSKDMPDVKNKNTQTTVVSNQILEQSKTNDLLGENMKVKNNLRKVEPRSESVTKTNDLLGENMKVKNNLRKVEPRSESVIKTNDLLGENMKVKNNLRKVEPRSESVTKTNDLLGENMKVKNNLRKVEPRSESVIKTNDLLGEIMRVKNNLRKVEPRSESVTKTNDLLGEIMKVKNNLRKVEPKPRSFTNRIIPNPTIKPNLSNWQKEQIKSINEQLNSIEHENENNKNIDENTI</sequence>
<dbReference type="EMBL" id="CP010899">
    <property type="protein sequence ID" value="ALA97654.1"/>
    <property type="molecule type" value="Genomic_DNA"/>
</dbReference>
<proteinExistence type="predicted"/>
<keyword evidence="1" id="KW-1133">Transmembrane helix</keyword>
<dbReference type="AlphaFoldDB" id="A0A0K2JGD6"/>
<gene>
    <name evidence="2" type="ORF">SKUN_00763</name>
</gene>
<evidence type="ECO:0000256" key="1">
    <source>
        <dbReference type="SAM" id="Phobius"/>
    </source>
</evidence>
<dbReference type="PATRIC" id="fig|273035.7.peg.931"/>
<dbReference type="Proteomes" id="UP000062963">
    <property type="component" value="Chromosome"/>
</dbReference>
<dbReference type="RefSeq" id="WP_053390879.1">
    <property type="nucleotide sequence ID" value="NZ_CP010899.1"/>
</dbReference>